<dbReference type="Pfam" id="PF00067">
    <property type="entry name" value="p450"/>
    <property type="match status" value="1"/>
</dbReference>
<accession>A0A8H5M643</accession>
<evidence type="ECO:0000313" key="14">
    <source>
        <dbReference type="EMBL" id="KAF5382086.1"/>
    </source>
</evidence>
<keyword evidence="11" id="KW-0503">Monooxygenase</keyword>
<evidence type="ECO:0008006" key="16">
    <source>
        <dbReference type="Google" id="ProtNLM"/>
    </source>
</evidence>
<evidence type="ECO:0000256" key="7">
    <source>
        <dbReference type="ARBA" id="ARBA00022723"/>
    </source>
</evidence>
<evidence type="ECO:0000256" key="6">
    <source>
        <dbReference type="ARBA" id="ARBA00022692"/>
    </source>
</evidence>
<comment type="caution">
    <text evidence="14">The sequence shown here is derived from an EMBL/GenBank/DDBJ whole genome shotgun (WGS) entry which is preliminary data.</text>
</comment>
<keyword evidence="15" id="KW-1185">Reference proteome</keyword>
<dbReference type="PRINTS" id="PR00463">
    <property type="entry name" value="EP450I"/>
</dbReference>
<comment type="cofactor">
    <cofactor evidence="1 13">
        <name>heme</name>
        <dbReference type="ChEBI" id="CHEBI:30413"/>
    </cofactor>
</comment>
<dbReference type="GO" id="GO:0004497">
    <property type="term" value="F:monooxygenase activity"/>
    <property type="evidence" value="ECO:0007669"/>
    <property type="project" value="UniProtKB-KW"/>
</dbReference>
<dbReference type="OrthoDB" id="1470350at2759"/>
<keyword evidence="6" id="KW-0812">Transmembrane</keyword>
<dbReference type="PANTHER" id="PTHR24305">
    <property type="entry name" value="CYTOCHROME P450"/>
    <property type="match status" value="1"/>
</dbReference>
<comment type="subcellular location">
    <subcellularLocation>
        <location evidence="2">Membrane</location>
    </subcellularLocation>
</comment>
<dbReference type="SUPFAM" id="SSF48264">
    <property type="entry name" value="Cytochrome P450"/>
    <property type="match status" value="1"/>
</dbReference>
<evidence type="ECO:0000256" key="4">
    <source>
        <dbReference type="ARBA" id="ARBA00010617"/>
    </source>
</evidence>
<comment type="similarity">
    <text evidence="4">Belongs to the cytochrome P450 family.</text>
</comment>
<dbReference type="GO" id="GO:0016705">
    <property type="term" value="F:oxidoreductase activity, acting on paired donors, with incorporation or reduction of molecular oxygen"/>
    <property type="evidence" value="ECO:0007669"/>
    <property type="project" value="InterPro"/>
</dbReference>
<evidence type="ECO:0000256" key="11">
    <source>
        <dbReference type="ARBA" id="ARBA00023033"/>
    </source>
</evidence>
<evidence type="ECO:0000256" key="3">
    <source>
        <dbReference type="ARBA" id="ARBA00004721"/>
    </source>
</evidence>
<dbReference type="PANTHER" id="PTHR24305:SF166">
    <property type="entry name" value="CYTOCHROME P450 12A4, MITOCHONDRIAL-RELATED"/>
    <property type="match status" value="1"/>
</dbReference>
<keyword evidence="5 13" id="KW-0349">Heme</keyword>
<feature type="binding site" description="axial binding residue" evidence="13">
    <location>
        <position position="491"/>
    </location>
    <ligand>
        <name>heme</name>
        <dbReference type="ChEBI" id="CHEBI:30413"/>
    </ligand>
    <ligandPart>
        <name>Fe</name>
        <dbReference type="ChEBI" id="CHEBI:18248"/>
    </ligandPart>
</feature>
<dbReference type="InterPro" id="IPR050121">
    <property type="entry name" value="Cytochrome_P450_monoxygenase"/>
</dbReference>
<evidence type="ECO:0000313" key="15">
    <source>
        <dbReference type="Proteomes" id="UP000565441"/>
    </source>
</evidence>
<dbReference type="InterPro" id="IPR002401">
    <property type="entry name" value="Cyt_P450_E_grp-I"/>
</dbReference>
<keyword evidence="7 13" id="KW-0479">Metal-binding</keyword>
<evidence type="ECO:0000256" key="1">
    <source>
        <dbReference type="ARBA" id="ARBA00001971"/>
    </source>
</evidence>
<keyword evidence="12" id="KW-0472">Membrane</keyword>
<keyword evidence="9" id="KW-0560">Oxidoreductase</keyword>
<evidence type="ECO:0000256" key="2">
    <source>
        <dbReference type="ARBA" id="ARBA00004370"/>
    </source>
</evidence>
<evidence type="ECO:0000256" key="9">
    <source>
        <dbReference type="ARBA" id="ARBA00023002"/>
    </source>
</evidence>
<evidence type="ECO:0000256" key="5">
    <source>
        <dbReference type="ARBA" id="ARBA00022617"/>
    </source>
</evidence>
<dbReference type="InterPro" id="IPR001128">
    <property type="entry name" value="Cyt_P450"/>
</dbReference>
<reference evidence="14 15" key="1">
    <citation type="journal article" date="2020" name="ISME J.">
        <title>Uncovering the hidden diversity of litter-decomposition mechanisms in mushroom-forming fungi.</title>
        <authorList>
            <person name="Floudas D."/>
            <person name="Bentzer J."/>
            <person name="Ahren D."/>
            <person name="Johansson T."/>
            <person name="Persson P."/>
            <person name="Tunlid A."/>
        </authorList>
    </citation>
    <scope>NUCLEOTIDE SEQUENCE [LARGE SCALE GENOMIC DNA]</scope>
    <source>
        <strain evidence="14 15">CBS 661.87</strain>
    </source>
</reference>
<dbReference type="CDD" id="cd11069">
    <property type="entry name" value="CYP_FUM15-like"/>
    <property type="match status" value="1"/>
</dbReference>
<organism evidence="14 15">
    <name type="scientific">Tricholomella constricta</name>
    <dbReference type="NCBI Taxonomy" id="117010"/>
    <lineage>
        <taxon>Eukaryota</taxon>
        <taxon>Fungi</taxon>
        <taxon>Dikarya</taxon>
        <taxon>Basidiomycota</taxon>
        <taxon>Agaricomycotina</taxon>
        <taxon>Agaricomycetes</taxon>
        <taxon>Agaricomycetidae</taxon>
        <taxon>Agaricales</taxon>
        <taxon>Tricholomatineae</taxon>
        <taxon>Lyophyllaceae</taxon>
        <taxon>Tricholomella</taxon>
    </lineage>
</organism>
<name>A0A8H5M643_9AGAR</name>
<evidence type="ECO:0000256" key="8">
    <source>
        <dbReference type="ARBA" id="ARBA00022989"/>
    </source>
</evidence>
<gene>
    <name evidence="14" type="ORF">D9615_004310</name>
</gene>
<dbReference type="AlphaFoldDB" id="A0A8H5M643"/>
<dbReference type="GO" id="GO:0016020">
    <property type="term" value="C:membrane"/>
    <property type="evidence" value="ECO:0007669"/>
    <property type="project" value="UniProtKB-SubCell"/>
</dbReference>
<dbReference type="Proteomes" id="UP000565441">
    <property type="component" value="Unassembled WGS sequence"/>
</dbReference>
<dbReference type="PRINTS" id="PR00385">
    <property type="entry name" value="P450"/>
</dbReference>
<protein>
    <recommendedName>
        <fullName evidence="16">Cytochrome P450</fullName>
    </recommendedName>
</protein>
<dbReference type="GO" id="GO:0005506">
    <property type="term" value="F:iron ion binding"/>
    <property type="evidence" value="ECO:0007669"/>
    <property type="project" value="InterPro"/>
</dbReference>
<sequence>MERIHSMFVFIVQSALAFCLSWAFWRLSSRFIVKTDLNNIAGPPSNSFWKGNFGQLFNVDGWDFHRDIAEKFGKVILINGLFGRKQLYVFDPKALHHILVKDQQIFEETDAFFETNRLLFGEGLLTTHGERHRRQRKMLNPVFSINHMRQMIPFFYDVANKLHVAIARQVADGPREIDILQWMTRAALEMIGQGGLGYSFDSLVGGEAEHPYSKSVKGLMPTIFTLALPRVFLLTTLVKIGTPRFRRSFMELLPLKNLHRLKDIVDVMEETSIDIFNCKKQALEEGDAALMQQVGQGKDIISILMKANREASESDRLKEEEVLGQMSTLIFAAMDTTSNALSRILHLLAIHPEIQEKVRQEVKEAHDKHGDIPHDELVVLPFLDAICRETLRLFPPVTLVTRRARQDTILPLSTPLEGLDGREMHEITIPEKTDVIVSILNTNRDPSLWGPDSYEWKPERWLSPLPDAVIDAHLPGVYSHLLTFIGGGRACIGFKFSQLEMSAPISDDFLRPMADTNVRLLKSEVVLSVLLLHFRFHPPEAEIVWEMGPIAIPTVKGKSGEPVLPLKMELLV</sequence>
<dbReference type="InterPro" id="IPR036396">
    <property type="entry name" value="Cyt_P450_sf"/>
</dbReference>
<dbReference type="EMBL" id="JAACJP010000009">
    <property type="protein sequence ID" value="KAF5382086.1"/>
    <property type="molecule type" value="Genomic_DNA"/>
</dbReference>
<evidence type="ECO:0000256" key="13">
    <source>
        <dbReference type="PIRSR" id="PIRSR602401-1"/>
    </source>
</evidence>
<evidence type="ECO:0000256" key="10">
    <source>
        <dbReference type="ARBA" id="ARBA00023004"/>
    </source>
</evidence>
<proteinExistence type="inferred from homology"/>
<keyword evidence="10 13" id="KW-0408">Iron</keyword>
<evidence type="ECO:0000256" key="12">
    <source>
        <dbReference type="ARBA" id="ARBA00023136"/>
    </source>
</evidence>
<dbReference type="Gene3D" id="1.10.630.10">
    <property type="entry name" value="Cytochrome P450"/>
    <property type="match status" value="1"/>
</dbReference>
<comment type="pathway">
    <text evidence="3">Secondary metabolite biosynthesis; terpenoid biosynthesis.</text>
</comment>
<dbReference type="GO" id="GO:0020037">
    <property type="term" value="F:heme binding"/>
    <property type="evidence" value="ECO:0007669"/>
    <property type="project" value="InterPro"/>
</dbReference>
<keyword evidence="8" id="KW-1133">Transmembrane helix</keyword>